<name>A0A166UXE3_9HYPO</name>
<dbReference type="Proteomes" id="UP000078544">
    <property type="component" value="Unassembled WGS sequence"/>
</dbReference>
<dbReference type="EMBL" id="AZGY01000001">
    <property type="protein sequence ID" value="OAA33064.1"/>
    <property type="molecule type" value="Genomic_DNA"/>
</dbReference>
<dbReference type="AlphaFoldDB" id="A0A166UXE3"/>
<keyword evidence="2" id="KW-1185">Reference proteome</keyword>
<protein>
    <submittedName>
        <fullName evidence="1">Uncharacterized protein</fullName>
    </submittedName>
</protein>
<gene>
    <name evidence="1" type="ORF">AAL_00529</name>
</gene>
<accession>A0A166UXE3</accession>
<organism evidence="1 2">
    <name type="scientific">Moelleriella libera RCEF 2490</name>
    <dbReference type="NCBI Taxonomy" id="1081109"/>
    <lineage>
        <taxon>Eukaryota</taxon>
        <taxon>Fungi</taxon>
        <taxon>Dikarya</taxon>
        <taxon>Ascomycota</taxon>
        <taxon>Pezizomycotina</taxon>
        <taxon>Sordariomycetes</taxon>
        <taxon>Hypocreomycetidae</taxon>
        <taxon>Hypocreales</taxon>
        <taxon>Clavicipitaceae</taxon>
        <taxon>Moelleriella</taxon>
    </lineage>
</organism>
<sequence length="321" mass="36738">MPNGKSFFVLKAKAIPTRYGLSKNIQTLLQGLDSYHTGSLDVSELGRMVRLSPRRRAAIANTITKCANILKKDPDEVKTCVDVIEMCTEILEVADRQDPTEGFPFMDLPVEIRERTVDLMIENTFRTQTIIPAGKEISCRCPRFDRDHAFQSSQMKSLPSLLGQALGQEFWRVFFRKKEFRFRCACELLSHLEHNARFRDNVRHVVVHWCGPESANAFKAIPRCLKLESLSINISKSTLVHLNARAALMRSYFPLAYRNIRMSDVLGLDELLEIRGLRDVQVFHVQPKSNSHEMDRACLWDLLSNRLTLPPHVPPDNSGNY</sequence>
<proteinExistence type="predicted"/>
<dbReference type="OrthoDB" id="4761172at2759"/>
<evidence type="ECO:0000313" key="1">
    <source>
        <dbReference type="EMBL" id="OAA33064.1"/>
    </source>
</evidence>
<comment type="caution">
    <text evidence="1">The sequence shown here is derived from an EMBL/GenBank/DDBJ whole genome shotgun (WGS) entry which is preliminary data.</text>
</comment>
<reference evidence="1 2" key="1">
    <citation type="journal article" date="2016" name="Genome Biol. Evol.">
        <title>Divergent and convergent evolution of fungal pathogenicity.</title>
        <authorList>
            <person name="Shang Y."/>
            <person name="Xiao G."/>
            <person name="Zheng P."/>
            <person name="Cen K."/>
            <person name="Zhan S."/>
            <person name="Wang C."/>
        </authorList>
    </citation>
    <scope>NUCLEOTIDE SEQUENCE [LARGE SCALE GENOMIC DNA]</scope>
    <source>
        <strain evidence="1 2">RCEF 2490</strain>
    </source>
</reference>
<evidence type="ECO:0000313" key="2">
    <source>
        <dbReference type="Proteomes" id="UP000078544"/>
    </source>
</evidence>